<proteinExistence type="predicted"/>
<protein>
    <submittedName>
        <fullName evidence="1">Uncharacterized protein</fullName>
    </submittedName>
</protein>
<feature type="non-terminal residue" evidence="1">
    <location>
        <position position="1"/>
    </location>
</feature>
<name>A0A382RD54_9ZZZZ</name>
<reference evidence="1" key="1">
    <citation type="submission" date="2018-05" db="EMBL/GenBank/DDBJ databases">
        <authorList>
            <person name="Lanie J.A."/>
            <person name="Ng W.-L."/>
            <person name="Kazmierczak K.M."/>
            <person name="Andrzejewski T.M."/>
            <person name="Davidsen T.M."/>
            <person name="Wayne K.J."/>
            <person name="Tettelin H."/>
            <person name="Glass J.I."/>
            <person name="Rusch D."/>
            <person name="Podicherti R."/>
            <person name="Tsui H.-C.T."/>
            <person name="Winkler M.E."/>
        </authorList>
    </citation>
    <scope>NUCLEOTIDE SEQUENCE</scope>
</reference>
<accession>A0A382RD54</accession>
<gene>
    <name evidence="1" type="ORF">METZ01_LOCUS347941</name>
</gene>
<sequence length="72" mass="8417">IQMDMSKLYLYNAIDIASKVSRQIIVSISRGKKQKMLLKGLNKFTKYENYPNVIGIRNNIAEKVKNENKYCF</sequence>
<organism evidence="1">
    <name type="scientific">marine metagenome</name>
    <dbReference type="NCBI Taxonomy" id="408172"/>
    <lineage>
        <taxon>unclassified sequences</taxon>
        <taxon>metagenomes</taxon>
        <taxon>ecological metagenomes</taxon>
    </lineage>
</organism>
<dbReference type="Gene3D" id="1.20.140.10">
    <property type="entry name" value="Butyryl-CoA Dehydrogenase, subunit A, domain 3"/>
    <property type="match status" value="1"/>
</dbReference>
<dbReference type="AlphaFoldDB" id="A0A382RD54"/>
<evidence type="ECO:0000313" key="1">
    <source>
        <dbReference type="EMBL" id="SVC95087.1"/>
    </source>
</evidence>
<dbReference type="EMBL" id="UINC01120538">
    <property type="protein sequence ID" value="SVC95087.1"/>
    <property type="molecule type" value="Genomic_DNA"/>
</dbReference>